<keyword evidence="1" id="KW-0812">Transmembrane</keyword>
<dbReference type="Proteomes" id="UP000435649">
    <property type="component" value="Unassembled WGS sequence"/>
</dbReference>
<dbReference type="AlphaFoldDB" id="A0A844G881"/>
<dbReference type="EMBL" id="VUNS01000042">
    <property type="protein sequence ID" value="MST99576.1"/>
    <property type="molecule type" value="Genomic_DNA"/>
</dbReference>
<proteinExistence type="predicted"/>
<feature type="transmembrane region" description="Helical" evidence="1">
    <location>
        <begin position="12"/>
        <end position="29"/>
    </location>
</feature>
<protein>
    <submittedName>
        <fullName evidence="2">Uncharacterized protein</fullName>
    </submittedName>
</protein>
<dbReference type="RefSeq" id="WP_154420749.1">
    <property type="nucleotide sequence ID" value="NZ_VUNS01000042.1"/>
</dbReference>
<reference evidence="2 3" key="1">
    <citation type="submission" date="2019-08" db="EMBL/GenBank/DDBJ databases">
        <title>In-depth cultivation of the pig gut microbiome towards novel bacterial diversity and tailored functional studies.</title>
        <authorList>
            <person name="Wylensek D."/>
            <person name="Hitch T.C.A."/>
            <person name="Clavel T."/>
        </authorList>
    </citation>
    <scope>NUCLEOTIDE SEQUENCE [LARGE SCALE GENOMIC DNA]</scope>
    <source>
        <strain evidence="2 3">BBE-744-WT-12</strain>
    </source>
</reference>
<feature type="transmembrane region" description="Helical" evidence="1">
    <location>
        <begin position="64"/>
        <end position="83"/>
    </location>
</feature>
<evidence type="ECO:0000313" key="3">
    <source>
        <dbReference type="Proteomes" id="UP000435649"/>
    </source>
</evidence>
<sequence>MNQSEEFQEPAYHILPLLISALLCGLAAWERDMEGVVYSLLLGGGIGVILFERIRVKHLQTGCSVLKTSLFFLILLLGCKWAADLLAFENLSWDTLWYGITLVLALFRYRWYLPRLIRRRAGLMNSASR</sequence>
<keyword evidence="1" id="KW-0472">Membrane</keyword>
<accession>A0A844G881</accession>
<feature type="transmembrane region" description="Helical" evidence="1">
    <location>
        <begin position="35"/>
        <end position="52"/>
    </location>
</feature>
<keyword evidence="1" id="KW-1133">Transmembrane helix</keyword>
<gene>
    <name evidence="2" type="ORF">FYJ85_21340</name>
</gene>
<organism evidence="2 3">
    <name type="scientific">Victivallis lenta</name>
    <dbReference type="NCBI Taxonomy" id="2606640"/>
    <lineage>
        <taxon>Bacteria</taxon>
        <taxon>Pseudomonadati</taxon>
        <taxon>Lentisphaerota</taxon>
        <taxon>Lentisphaeria</taxon>
        <taxon>Victivallales</taxon>
        <taxon>Victivallaceae</taxon>
        <taxon>Victivallis</taxon>
    </lineage>
</organism>
<evidence type="ECO:0000256" key="1">
    <source>
        <dbReference type="SAM" id="Phobius"/>
    </source>
</evidence>
<evidence type="ECO:0000313" key="2">
    <source>
        <dbReference type="EMBL" id="MST99576.1"/>
    </source>
</evidence>
<feature type="transmembrane region" description="Helical" evidence="1">
    <location>
        <begin position="95"/>
        <end position="113"/>
    </location>
</feature>
<comment type="caution">
    <text evidence="2">The sequence shown here is derived from an EMBL/GenBank/DDBJ whole genome shotgun (WGS) entry which is preliminary data.</text>
</comment>
<name>A0A844G881_9BACT</name>
<keyword evidence="3" id="KW-1185">Reference proteome</keyword>